<keyword evidence="1" id="KW-0677">Repeat</keyword>
<organism evidence="3 4">
    <name type="scientific">Galerina marginata (strain CBS 339.88)</name>
    <dbReference type="NCBI Taxonomy" id="685588"/>
    <lineage>
        <taxon>Eukaryota</taxon>
        <taxon>Fungi</taxon>
        <taxon>Dikarya</taxon>
        <taxon>Basidiomycota</taxon>
        <taxon>Agaricomycotina</taxon>
        <taxon>Agaricomycetes</taxon>
        <taxon>Agaricomycetidae</taxon>
        <taxon>Agaricales</taxon>
        <taxon>Agaricineae</taxon>
        <taxon>Strophariaceae</taxon>
        <taxon>Galerina</taxon>
    </lineage>
</organism>
<sequence length="547" mass="61617">MAEPTTQPPVQHSDPAYPLLETDLQIFKAVHVIEEGHRRSLLKDLQPSDLADHKYHLEGEKKEVLRRAVCTHSTREHLLNNIIAWAKETSSETIYWLFSPAGMGKTTIAYTIVCCFELATSEDTIVLGGNFLCSQQFEETRFVTCIIHMIIYHLALRCKAFADALTHSRKLDTINQNLCTQLDGLLIGPWQASESARLADLLAPPEYIIVIDALDEIDGAGGSEFLRDLLNVINENCLNGLKFFATSWPDPNLVAHVGSFADKQLYHLEVVLFEEAQADISTYLNASLRHGGDKVIKRVVAAAAGLFIYASTVVKYIGKHTPLEQRKLLKKLFPVSIIPEMLPGATALLDELYIQILLHAFGEFDRDIYLHRLHILFTFLCTSECTSTSIVTGLLTEDSNTDPDSSSVSKANSAVSEMSIADDILQRLYVVLYTENNKVLWYHKSFPDFFFDQNQSKTYWCDRAEHHQRLMASCFRVMKEGLQFNIANIKSSFVFDCDNTTLLDAVTNKISSTLSCTCQNWDQHFFSTALPALNPISYEPAEVEWAM</sequence>
<evidence type="ECO:0000313" key="3">
    <source>
        <dbReference type="EMBL" id="KDR70900.1"/>
    </source>
</evidence>
<accession>A0A067SIY6</accession>
<dbReference type="Pfam" id="PF24883">
    <property type="entry name" value="NPHP3_N"/>
    <property type="match status" value="1"/>
</dbReference>
<dbReference type="OrthoDB" id="3266532at2759"/>
<dbReference type="SUPFAM" id="SSF52540">
    <property type="entry name" value="P-loop containing nucleoside triphosphate hydrolases"/>
    <property type="match status" value="1"/>
</dbReference>
<evidence type="ECO:0000313" key="4">
    <source>
        <dbReference type="Proteomes" id="UP000027222"/>
    </source>
</evidence>
<dbReference type="AlphaFoldDB" id="A0A067SIY6"/>
<name>A0A067SIY6_GALM3</name>
<dbReference type="PANTHER" id="PTHR10039">
    <property type="entry name" value="AMELOGENIN"/>
    <property type="match status" value="1"/>
</dbReference>
<reference evidence="4" key="1">
    <citation type="journal article" date="2014" name="Proc. Natl. Acad. Sci. U.S.A.">
        <title>Extensive sampling of basidiomycete genomes demonstrates inadequacy of the white-rot/brown-rot paradigm for wood decay fungi.</title>
        <authorList>
            <person name="Riley R."/>
            <person name="Salamov A.A."/>
            <person name="Brown D.W."/>
            <person name="Nagy L.G."/>
            <person name="Floudas D."/>
            <person name="Held B.W."/>
            <person name="Levasseur A."/>
            <person name="Lombard V."/>
            <person name="Morin E."/>
            <person name="Otillar R."/>
            <person name="Lindquist E.A."/>
            <person name="Sun H."/>
            <person name="LaButti K.M."/>
            <person name="Schmutz J."/>
            <person name="Jabbour D."/>
            <person name="Luo H."/>
            <person name="Baker S.E."/>
            <person name="Pisabarro A.G."/>
            <person name="Walton J.D."/>
            <person name="Blanchette R.A."/>
            <person name="Henrissat B."/>
            <person name="Martin F."/>
            <person name="Cullen D."/>
            <person name="Hibbett D.S."/>
            <person name="Grigoriev I.V."/>
        </authorList>
    </citation>
    <scope>NUCLEOTIDE SEQUENCE [LARGE SCALE GENOMIC DNA]</scope>
    <source>
        <strain evidence="4">CBS 339.88</strain>
    </source>
</reference>
<evidence type="ECO:0000259" key="2">
    <source>
        <dbReference type="Pfam" id="PF24883"/>
    </source>
</evidence>
<feature type="domain" description="Nephrocystin 3-like N-terminal" evidence="2">
    <location>
        <begin position="78"/>
        <end position="247"/>
    </location>
</feature>
<proteinExistence type="predicted"/>
<dbReference type="HOGENOM" id="CLU_000288_6_10_1"/>
<dbReference type="Gene3D" id="3.40.50.300">
    <property type="entry name" value="P-loop containing nucleotide triphosphate hydrolases"/>
    <property type="match status" value="1"/>
</dbReference>
<evidence type="ECO:0000256" key="1">
    <source>
        <dbReference type="ARBA" id="ARBA00022737"/>
    </source>
</evidence>
<dbReference type="Proteomes" id="UP000027222">
    <property type="component" value="Unassembled WGS sequence"/>
</dbReference>
<dbReference type="InterPro" id="IPR027417">
    <property type="entry name" value="P-loop_NTPase"/>
</dbReference>
<gene>
    <name evidence="3" type="ORF">GALMADRAFT_144370</name>
</gene>
<dbReference type="STRING" id="685588.A0A067SIY6"/>
<keyword evidence="4" id="KW-1185">Reference proteome</keyword>
<dbReference type="EMBL" id="KL142395">
    <property type="protein sequence ID" value="KDR70900.1"/>
    <property type="molecule type" value="Genomic_DNA"/>
</dbReference>
<dbReference type="PANTHER" id="PTHR10039:SF17">
    <property type="entry name" value="FUNGAL STAND N-TERMINAL GOODBYE DOMAIN-CONTAINING PROTEIN-RELATED"/>
    <property type="match status" value="1"/>
</dbReference>
<dbReference type="InterPro" id="IPR056884">
    <property type="entry name" value="NPHP3-like_N"/>
</dbReference>
<protein>
    <recommendedName>
        <fullName evidence="2">Nephrocystin 3-like N-terminal domain-containing protein</fullName>
    </recommendedName>
</protein>